<dbReference type="Pfam" id="PF00358">
    <property type="entry name" value="PTS_EIIA_1"/>
    <property type="match status" value="1"/>
</dbReference>
<dbReference type="GO" id="GO:0009401">
    <property type="term" value="P:phosphoenolpyruvate-dependent sugar phosphotransferase system"/>
    <property type="evidence" value="ECO:0007669"/>
    <property type="project" value="UniProtKB-KW"/>
</dbReference>
<feature type="domain" description="PTS EIIA type-1" evidence="7">
    <location>
        <begin position="36"/>
        <end position="140"/>
    </location>
</feature>
<dbReference type="InterPro" id="IPR011055">
    <property type="entry name" value="Dup_hybrid_motif"/>
</dbReference>
<protein>
    <submittedName>
        <fullName evidence="8">PTS system IIA component, Glc family</fullName>
    </submittedName>
</protein>
<keyword evidence="5" id="KW-0598">Phosphotransferase system</keyword>
<dbReference type="GO" id="GO:0005737">
    <property type="term" value="C:cytoplasm"/>
    <property type="evidence" value="ECO:0007669"/>
    <property type="project" value="UniProtKB-SubCell"/>
</dbReference>
<dbReference type="OrthoDB" id="92465at2"/>
<reference evidence="8 9" key="1">
    <citation type="submission" date="2016-10" db="EMBL/GenBank/DDBJ databases">
        <authorList>
            <person name="de Groot N.N."/>
        </authorList>
    </citation>
    <scope>NUCLEOTIDE SEQUENCE [LARGE SCALE GENOMIC DNA]</scope>
    <source>
        <strain evidence="8 9">AR40</strain>
    </source>
</reference>
<evidence type="ECO:0000259" key="7">
    <source>
        <dbReference type="PROSITE" id="PS51093"/>
    </source>
</evidence>
<dbReference type="PANTHER" id="PTHR45008:SF1">
    <property type="entry name" value="PTS SYSTEM GLUCOSE-SPECIFIC EIIA COMPONENT"/>
    <property type="match status" value="1"/>
</dbReference>
<dbReference type="SUPFAM" id="SSF51261">
    <property type="entry name" value="Duplicated hybrid motif"/>
    <property type="match status" value="1"/>
</dbReference>
<dbReference type="InterPro" id="IPR001127">
    <property type="entry name" value="PTS_EIIA_1_perm"/>
</dbReference>
<dbReference type="RefSeq" id="WP_074755935.1">
    <property type="nucleotide sequence ID" value="NZ_FOGJ01000011.1"/>
</dbReference>
<dbReference type="PANTHER" id="PTHR45008">
    <property type="entry name" value="PTS SYSTEM GLUCOSE-SPECIFIC EIIA COMPONENT"/>
    <property type="match status" value="1"/>
</dbReference>
<evidence type="ECO:0000256" key="5">
    <source>
        <dbReference type="ARBA" id="ARBA00022683"/>
    </source>
</evidence>
<dbReference type="Gene3D" id="2.70.70.10">
    <property type="entry name" value="Glucose Permease (Domain IIA)"/>
    <property type="match status" value="1"/>
</dbReference>
<dbReference type="AlphaFoldDB" id="A0A1H9RYY1"/>
<name>A0A1H9RYY1_BUTFI</name>
<dbReference type="GO" id="GO:0016301">
    <property type="term" value="F:kinase activity"/>
    <property type="evidence" value="ECO:0007669"/>
    <property type="project" value="UniProtKB-KW"/>
</dbReference>
<comment type="subcellular location">
    <subcellularLocation>
        <location evidence="1">Cytoplasm</location>
    </subcellularLocation>
</comment>
<evidence type="ECO:0000256" key="6">
    <source>
        <dbReference type="ARBA" id="ARBA00022777"/>
    </source>
</evidence>
<keyword evidence="3" id="KW-0762">Sugar transport</keyword>
<dbReference type="PROSITE" id="PS00371">
    <property type="entry name" value="PTS_EIIA_TYPE_1_HIS"/>
    <property type="match status" value="1"/>
</dbReference>
<accession>A0A1H9RYY1</accession>
<dbReference type="EMBL" id="FOGJ01000011">
    <property type="protein sequence ID" value="SER77992.1"/>
    <property type="molecule type" value="Genomic_DNA"/>
</dbReference>
<evidence type="ECO:0000313" key="9">
    <source>
        <dbReference type="Proteomes" id="UP000182584"/>
    </source>
</evidence>
<dbReference type="FunFam" id="2.70.70.10:FF:000001">
    <property type="entry name" value="PTS system glucose-specific IIA component"/>
    <property type="match status" value="1"/>
</dbReference>
<keyword evidence="2" id="KW-0813">Transport</keyword>
<evidence type="ECO:0000256" key="2">
    <source>
        <dbReference type="ARBA" id="ARBA00022448"/>
    </source>
</evidence>
<keyword evidence="4" id="KW-0808">Transferase</keyword>
<organism evidence="8 9">
    <name type="scientific">Butyrivibrio fibrisolvens</name>
    <dbReference type="NCBI Taxonomy" id="831"/>
    <lineage>
        <taxon>Bacteria</taxon>
        <taxon>Bacillati</taxon>
        <taxon>Bacillota</taxon>
        <taxon>Clostridia</taxon>
        <taxon>Lachnospirales</taxon>
        <taxon>Lachnospiraceae</taxon>
        <taxon>Butyrivibrio</taxon>
    </lineage>
</organism>
<evidence type="ECO:0000256" key="4">
    <source>
        <dbReference type="ARBA" id="ARBA00022679"/>
    </source>
</evidence>
<evidence type="ECO:0000256" key="3">
    <source>
        <dbReference type="ARBA" id="ARBA00022597"/>
    </source>
</evidence>
<dbReference type="Proteomes" id="UP000182584">
    <property type="component" value="Unassembled WGS sequence"/>
</dbReference>
<evidence type="ECO:0000256" key="1">
    <source>
        <dbReference type="ARBA" id="ARBA00004496"/>
    </source>
</evidence>
<keyword evidence="6" id="KW-0418">Kinase</keyword>
<dbReference type="NCBIfam" id="TIGR00830">
    <property type="entry name" value="PTBA"/>
    <property type="match status" value="1"/>
</dbReference>
<evidence type="ECO:0000313" key="8">
    <source>
        <dbReference type="EMBL" id="SER77992.1"/>
    </source>
</evidence>
<dbReference type="PROSITE" id="PS51093">
    <property type="entry name" value="PTS_EIIA_TYPE_1"/>
    <property type="match status" value="1"/>
</dbReference>
<proteinExistence type="predicted"/>
<gene>
    <name evidence="8" type="ORF">SAMN04487884_1119</name>
</gene>
<dbReference type="InterPro" id="IPR050890">
    <property type="entry name" value="PTS_EIIA_component"/>
</dbReference>
<sequence>MGIFDFLKKEDKEDVFPAKLQATAQGKIVKMADIPDPVFAEGIVGPCIGIEPENGTIVAPCDGKILQLSDTKHAFGIEGISGAQILVHIGIDTVSMKGEGFTAKAQVGDTVKAGQPIIEVDLDKVKEAGHPTVVITVLSNPAEFKSVRFSEAQSVSYGDELVSIDK</sequence>